<sequence length="172" mass="20298">MKPWSLWKTLNPVLCYLNLQKSIQSKILRFLKPEENDCPIMTINALSDLTKITNLTQESNETCCFPPTISDLLNDEDMLYTLQIKLDPCYPTVKNWRNFASKWGMSYDELCFLEQKQQSPTIGFLLRNSERTVDQLIDLCKLYKRVDVQKVLSKWVNVEWRLRLHNNFKSSV</sequence>
<gene>
    <name evidence="8" type="ORF">PECUL_23A005180</name>
</gene>
<evidence type="ECO:0000256" key="3">
    <source>
        <dbReference type="ARBA" id="ARBA00022490"/>
    </source>
</evidence>
<comment type="function">
    <text evidence="5">Adapter protein that interacts with EDAR DEATH domain and couples the receptor to EDA signaling pathway during morphogenesis of ectodermal organs. Mediates the activation of NF-kappa-B.</text>
</comment>
<evidence type="ECO:0000313" key="8">
    <source>
        <dbReference type="EMBL" id="CAH2252995.1"/>
    </source>
</evidence>
<dbReference type="Pfam" id="PF00531">
    <property type="entry name" value="Death"/>
    <property type="match status" value="1"/>
</dbReference>
<keyword evidence="8" id="KW-0675">Receptor</keyword>
<proteinExistence type="predicted"/>
<accession>A0AAD1RG65</accession>
<dbReference type="Gene3D" id="1.10.533.10">
    <property type="entry name" value="Death Domain, Fas"/>
    <property type="match status" value="1"/>
</dbReference>
<keyword evidence="3" id="KW-0963">Cytoplasm</keyword>
<evidence type="ECO:0000256" key="4">
    <source>
        <dbReference type="ARBA" id="ARBA00022782"/>
    </source>
</evidence>
<dbReference type="Proteomes" id="UP001295444">
    <property type="component" value="Chromosome 02"/>
</dbReference>
<feature type="domain" description="Death" evidence="7">
    <location>
        <begin position="82"/>
        <end position="155"/>
    </location>
</feature>
<evidence type="ECO:0000256" key="1">
    <source>
        <dbReference type="ARBA" id="ARBA00004496"/>
    </source>
</evidence>
<organism evidence="8 9">
    <name type="scientific">Pelobates cultripes</name>
    <name type="common">Western spadefoot toad</name>
    <dbReference type="NCBI Taxonomy" id="61616"/>
    <lineage>
        <taxon>Eukaryota</taxon>
        <taxon>Metazoa</taxon>
        <taxon>Chordata</taxon>
        <taxon>Craniata</taxon>
        <taxon>Vertebrata</taxon>
        <taxon>Euteleostomi</taxon>
        <taxon>Amphibia</taxon>
        <taxon>Batrachia</taxon>
        <taxon>Anura</taxon>
        <taxon>Pelobatoidea</taxon>
        <taxon>Pelobatidae</taxon>
        <taxon>Pelobates</taxon>
    </lineage>
</organism>
<keyword evidence="2" id="KW-0217">Developmental protein</keyword>
<dbReference type="SUPFAM" id="SSF47986">
    <property type="entry name" value="DEATH domain"/>
    <property type="match status" value="1"/>
</dbReference>
<dbReference type="InterPro" id="IPR039200">
    <property type="entry name" value="EDARADD"/>
</dbReference>
<dbReference type="GO" id="GO:0005737">
    <property type="term" value="C:cytoplasm"/>
    <property type="evidence" value="ECO:0007669"/>
    <property type="project" value="UniProtKB-SubCell"/>
</dbReference>
<reference evidence="8" key="1">
    <citation type="submission" date="2022-03" db="EMBL/GenBank/DDBJ databases">
        <authorList>
            <person name="Alioto T."/>
            <person name="Alioto T."/>
            <person name="Gomez Garrido J."/>
        </authorList>
    </citation>
    <scope>NUCLEOTIDE SEQUENCE</scope>
</reference>
<dbReference type="AlphaFoldDB" id="A0AAD1RG65"/>
<evidence type="ECO:0000259" key="7">
    <source>
        <dbReference type="Pfam" id="PF00531"/>
    </source>
</evidence>
<keyword evidence="4" id="KW-0221">Differentiation</keyword>
<dbReference type="InterPro" id="IPR000488">
    <property type="entry name" value="Death_dom"/>
</dbReference>
<dbReference type="GO" id="GO:0007165">
    <property type="term" value="P:signal transduction"/>
    <property type="evidence" value="ECO:0007669"/>
    <property type="project" value="InterPro"/>
</dbReference>
<comment type="subcellular location">
    <subcellularLocation>
        <location evidence="1">Cytoplasm</location>
    </subcellularLocation>
</comment>
<dbReference type="PANTHER" id="PTHR28469:SF1">
    <property type="entry name" value="ECTODYSPLASIN-A RECEPTOR-ASSOCIATED ADAPTER PROTEIN"/>
    <property type="match status" value="1"/>
</dbReference>
<dbReference type="EMBL" id="OW240913">
    <property type="protein sequence ID" value="CAH2252995.1"/>
    <property type="molecule type" value="Genomic_DNA"/>
</dbReference>
<keyword evidence="9" id="KW-1185">Reference proteome</keyword>
<protein>
    <recommendedName>
        <fullName evidence="6">Ectodysplasin-A receptor-associated adapter protein</fullName>
    </recommendedName>
</protein>
<dbReference type="InterPro" id="IPR011029">
    <property type="entry name" value="DEATH-like_dom_sf"/>
</dbReference>
<evidence type="ECO:0000256" key="5">
    <source>
        <dbReference type="ARBA" id="ARBA00058509"/>
    </source>
</evidence>
<evidence type="ECO:0000256" key="6">
    <source>
        <dbReference type="ARBA" id="ARBA00070869"/>
    </source>
</evidence>
<name>A0AAD1RG65_PELCU</name>
<dbReference type="GO" id="GO:0030154">
    <property type="term" value="P:cell differentiation"/>
    <property type="evidence" value="ECO:0007669"/>
    <property type="project" value="UniProtKB-KW"/>
</dbReference>
<dbReference type="PANTHER" id="PTHR28469">
    <property type="entry name" value="ECTODYSPLASIN-A RECEPTOR-ASSOCIATED ADAPTER PROTEIN"/>
    <property type="match status" value="1"/>
</dbReference>
<evidence type="ECO:0000256" key="2">
    <source>
        <dbReference type="ARBA" id="ARBA00022473"/>
    </source>
</evidence>
<evidence type="ECO:0000313" key="9">
    <source>
        <dbReference type="Proteomes" id="UP001295444"/>
    </source>
</evidence>
<dbReference type="FunFam" id="1.10.533.10:FF:000065">
    <property type="entry name" value="Ectodysplasin-A receptor-associated adapter protein"/>
    <property type="match status" value="1"/>
</dbReference>